<organism evidence="2 3">
    <name type="scientific">Oculimacula yallundae</name>
    <dbReference type="NCBI Taxonomy" id="86028"/>
    <lineage>
        <taxon>Eukaryota</taxon>
        <taxon>Fungi</taxon>
        <taxon>Dikarya</taxon>
        <taxon>Ascomycota</taxon>
        <taxon>Pezizomycotina</taxon>
        <taxon>Leotiomycetes</taxon>
        <taxon>Helotiales</taxon>
        <taxon>Ploettnerulaceae</taxon>
        <taxon>Oculimacula</taxon>
    </lineage>
</organism>
<gene>
    <name evidence="2" type="ORF">VTL71DRAFT_2178</name>
</gene>
<name>A0ABR4C9A6_9HELO</name>
<evidence type="ECO:0000256" key="1">
    <source>
        <dbReference type="SAM" id="MobiDB-lite"/>
    </source>
</evidence>
<feature type="region of interest" description="Disordered" evidence="1">
    <location>
        <begin position="1"/>
        <end position="72"/>
    </location>
</feature>
<evidence type="ECO:0000313" key="3">
    <source>
        <dbReference type="Proteomes" id="UP001595075"/>
    </source>
</evidence>
<feature type="compositionally biased region" description="Acidic residues" evidence="1">
    <location>
        <begin position="32"/>
        <end position="57"/>
    </location>
</feature>
<protein>
    <submittedName>
        <fullName evidence="2">Uncharacterized protein</fullName>
    </submittedName>
</protein>
<feature type="region of interest" description="Disordered" evidence="1">
    <location>
        <begin position="204"/>
        <end position="234"/>
    </location>
</feature>
<evidence type="ECO:0000313" key="2">
    <source>
        <dbReference type="EMBL" id="KAL2066107.1"/>
    </source>
</evidence>
<sequence>MPKMSTFRESSSCSTQDDENLAPTQTDLEYFGIEELEEIENTLPETSDDETGSDDDFGMPKTIRPATISPPGLGLGITISSREIIPGDLISREAQPSNKSEQPRSATGLLLPFPIPAGPSKVSENAARIQEIRDFFYISPSIPTRAIPSFFKNHSRIAESLGNASYLTRAGISARHQNAALFSSNPARMDEIYDMLMFIDWEQEEESRFSEDNSDTSESTSSSEEAISPEAQEAEWEAVAASKRNIIQLDDGDEAIFQQVVEQSLEESFTLVEQTQQPRLQADPNSPHRVSAPSGLKVELAVRVAGAEDDDSETWWYIPYMQA</sequence>
<proteinExistence type="predicted"/>
<comment type="caution">
    <text evidence="2">The sequence shown here is derived from an EMBL/GenBank/DDBJ whole genome shotgun (WGS) entry which is preliminary data.</text>
</comment>
<reference evidence="2 3" key="1">
    <citation type="journal article" date="2024" name="Commun. Biol.">
        <title>Comparative genomic analysis of thermophilic fungi reveals convergent evolutionary adaptations and gene losses.</title>
        <authorList>
            <person name="Steindorff A.S."/>
            <person name="Aguilar-Pontes M.V."/>
            <person name="Robinson A.J."/>
            <person name="Andreopoulos B."/>
            <person name="LaButti K."/>
            <person name="Kuo A."/>
            <person name="Mondo S."/>
            <person name="Riley R."/>
            <person name="Otillar R."/>
            <person name="Haridas S."/>
            <person name="Lipzen A."/>
            <person name="Grimwood J."/>
            <person name="Schmutz J."/>
            <person name="Clum A."/>
            <person name="Reid I.D."/>
            <person name="Moisan M.C."/>
            <person name="Butler G."/>
            <person name="Nguyen T.T.M."/>
            <person name="Dewar K."/>
            <person name="Conant G."/>
            <person name="Drula E."/>
            <person name="Henrissat B."/>
            <person name="Hansel C."/>
            <person name="Singer S."/>
            <person name="Hutchinson M.I."/>
            <person name="de Vries R.P."/>
            <person name="Natvig D.O."/>
            <person name="Powell A.J."/>
            <person name="Tsang A."/>
            <person name="Grigoriev I.V."/>
        </authorList>
    </citation>
    <scope>NUCLEOTIDE SEQUENCE [LARGE SCALE GENOMIC DNA]</scope>
    <source>
        <strain evidence="2 3">CBS 494.80</strain>
    </source>
</reference>
<dbReference type="Proteomes" id="UP001595075">
    <property type="component" value="Unassembled WGS sequence"/>
</dbReference>
<dbReference type="EMBL" id="JAZHXI010000011">
    <property type="protein sequence ID" value="KAL2066107.1"/>
    <property type="molecule type" value="Genomic_DNA"/>
</dbReference>
<accession>A0ABR4C9A6</accession>
<feature type="compositionally biased region" description="Low complexity" evidence="1">
    <location>
        <begin position="216"/>
        <end position="234"/>
    </location>
</feature>
<keyword evidence="3" id="KW-1185">Reference proteome</keyword>